<keyword evidence="2" id="KW-1185">Reference proteome</keyword>
<protein>
    <submittedName>
        <fullName evidence="1">Uncharacterized protein</fullName>
    </submittedName>
</protein>
<dbReference type="Proteomes" id="UP000007519">
    <property type="component" value="Chromosome"/>
</dbReference>
<evidence type="ECO:0000313" key="2">
    <source>
        <dbReference type="Proteomes" id="UP000007519"/>
    </source>
</evidence>
<name>H6L7J8_SAPGL</name>
<gene>
    <name evidence="1" type="ordered locus">SGRA_0291</name>
</gene>
<dbReference type="OrthoDB" id="9833553at2"/>
<evidence type="ECO:0000313" key="1">
    <source>
        <dbReference type="EMBL" id="AFC23030.1"/>
    </source>
</evidence>
<dbReference type="RefSeq" id="WP_014373278.1">
    <property type="nucleotide sequence ID" value="NC_016940.1"/>
</dbReference>
<dbReference type="AlphaFoldDB" id="H6L7J8"/>
<sequence length="152" mass="17435">MQLDQKLQDYKLSKKMLKAFYGISYPTLRKRLRAAGLEEFIGRRKFLFAEFLLIFKALGQPQEIMQELQELAYLYEQLLALGLLQGQSQKELPQKANIKEEAMNNFSLSAYEGPLALLNKFIGLYYRLYLVGLAALYPNAEEEGQKTLAMAA</sequence>
<reference evidence="1 2" key="1">
    <citation type="journal article" date="2012" name="Stand. Genomic Sci.">
        <title>Complete genome sequencing and analysis of Saprospira grandis str. Lewin, a predatory marine bacterium.</title>
        <authorList>
            <person name="Saw J.H."/>
            <person name="Yuryev A."/>
            <person name="Kanbe M."/>
            <person name="Hou S."/>
            <person name="Young A.G."/>
            <person name="Aizawa S."/>
            <person name="Alam M."/>
        </authorList>
    </citation>
    <scope>NUCLEOTIDE SEQUENCE [LARGE SCALE GENOMIC DNA]</scope>
    <source>
        <strain evidence="1 2">Lewin</strain>
    </source>
</reference>
<dbReference type="EMBL" id="CP002831">
    <property type="protein sequence ID" value="AFC23030.1"/>
    <property type="molecule type" value="Genomic_DNA"/>
</dbReference>
<dbReference type="HOGENOM" id="CLU_1721066_0_0_10"/>
<accession>H6L7J8</accession>
<organism evidence="1 2">
    <name type="scientific">Saprospira grandis (strain Lewin)</name>
    <dbReference type="NCBI Taxonomy" id="984262"/>
    <lineage>
        <taxon>Bacteria</taxon>
        <taxon>Pseudomonadati</taxon>
        <taxon>Bacteroidota</taxon>
        <taxon>Saprospiria</taxon>
        <taxon>Saprospirales</taxon>
        <taxon>Saprospiraceae</taxon>
        <taxon>Saprospira</taxon>
    </lineage>
</organism>
<dbReference type="KEGG" id="sgn:SGRA_0291"/>
<proteinExistence type="predicted"/>